<reference evidence="3" key="1">
    <citation type="submission" date="2021-06" db="EMBL/GenBank/DDBJ databases">
        <authorList>
            <person name="Kallberg Y."/>
            <person name="Tangrot J."/>
            <person name="Rosling A."/>
        </authorList>
    </citation>
    <scope>NUCLEOTIDE SEQUENCE</scope>
    <source>
        <strain evidence="3">FL130A</strain>
    </source>
</reference>
<feature type="domain" description="Xrn1 N-terminal" evidence="2">
    <location>
        <begin position="98"/>
        <end position="165"/>
    </location>
</feature>
<dbReference type="GO" id="GO:0000956">
    <property type="term" value="P:nuclear-transcribed mRNA catabolic process"/>
    <property type="evidence" value="ECO:0007669"/>
    <property type="project" value="TreeGrafter"/>
</dbReference>
<evidence type="ECO:0000313" key="3">
    <source>
        <dbReference type="EMBL" id="CAG8560448.1"/>
    </source>
</evidence>
<dbReference type="Gene3D" id="3.40.50.12390">
    <property type="match status" value="1"/>
</dbReference>
<dbReference type="GO" id="GO:0005634">
    <property type="term" value="C:nucleus"/>
    <property type="evidence" value="ECO:0007669"/>
    <property type="project" value="TreeGrafter"/>
</dbReference>
<organism evidence="3 4">
    <name type="scientific">Ambispora leptoticha</name>
    <dbReference type="NCBI Taxonomy" id="144679"/>
    <lineage>
        <taxon>Eukaryota</taxon>
        <taxon>Fungi</taxon>
        <taxon>Fungi incertae sedis</taxon>
        <taxon>Mucoromycota</taxon>
        <taxon>Glomeromycotina</taxon>
        <taxon>Glomeromycetes</taxon>
        <taxon>Archaeosporales</taxon>
        <taxon>Ambisporaceae</taxon>
        <taxon>Ambispora</taxon>
    </lineage>
</organism>
<feature type="domain" description="Xrn1 N-terminal" evidence="2">
    <location>
        <begin position="1"/>
        <end position="53"/>
    </location>
</feature>
<accession>A0A9N9FW72</accession>
<dbReference type="InterPro" id="IPR027073">
    <property type="entry name" value="5_3_exoribonuclease"/>
</dbReference>
<dbReference type="InterPro" id="IPR004859">
    <property type="entry name" value="Xrn1_N"/>
</dbReference>
<dbReference type="Proteomes" id="UP000789508">
    <property type="component" value="Unassembled WGS sequence"/>
</dbReference>
<dbReference type="GO" id="GO:0004534">
    <property type="term" value="F:5'-3' RNA exonuclease activity"/>
    <property type="evidence" value="ECO:0007669"/>
    <property type="project" value="UniProtKB-ARBA"/>
</dbReference>
<evidence type="ECO:0000256" key="1">
    <source>
        <dbReference type="ARBA" id="ARBA00038299"/>
    </source>
</evidence>
<comment type="caution">
    <text evidence="3">The sequence shown here is derived from an EMBL/GenBank/DDBJ whole genome shotgun (WGS) entry which is preliminary data.</text>
</comment>
<keyword evidence="4" id="KW-1185">Reference proteome</keyword>
<dbReference type="OrthoDB" id="372487at2759"/>
<name>A0A9N9FW72_9GLOM</name>
<dbReference type="PANTHER" id="PTHR12341:SF7">
    <property type="entry name" value="5'-3' EXORIBONUCLEASE 1"/>
    <property type="match status" value="1"/>
</dbReference>
<dbReference type="PANTHER" id="PTHR12341">
    <property type="entry name" value="5'-&gt;3' EXORIBONUCLEASE"/>
    <property type="match status" value="1"/>
</dbReference>
<evidence type="ECO:0000313" key="4">
    <source>
        <dbReference type="Proteomes" id="UP000789508"/>
    </source>
</evidence>
<dbReference type="GO" id="GO:0003723">
    <property type="term" value="F:RNA binding"/>
    <property type="evidence" value="ECO:0007669"/>
    <property type="project" value="TreeGrafter"/>
</dbReference>
<protein>
    <submittedName>
        <fullName evidence="3">2796_t:CDS:1</fullName>
    </submittedName>
</protein>
<dbReference type="AlphaFoldDB" id="A0A9N9FW72"/>
<dbReference type="EMBL" id="CAJVPS010002107">
    <property type="protein sequence ID" value="CAG8560448.1"/>
    <property type="molecule type" value="Genomic_DNA"/>
</dbReference>
<sequence length="214" mass="24272">MGIPGFFRWLASHYLAVVKRVAHGAKQSADLLYLDINALFHTANIKKKGISSSLPASEEITVANEDAMTIEVAGTEVVNKDGELPREVQAFFCLVNRSPLRLNLQIIFSDSSLAGEGEHKLFQFLKTQRMQSGYNPQLRHVVCDGDADFIIYSLMTHEPHLRILRPGMGKDLNILHVAKLRKHLINDMMRHQCLLPIKIILIERFFMNINVARQ</sequence>
<evidence type="ECO:0000259" key="2">
    <source>
        <dbReference type="Pfam" id="PF03159"/>
    </source>
</evidence>
<proteinExistence type="inferred from homology"/>
<dbReference type="Pfam" id="PF03159">
    <property type="entry name" value="XRN_N"/>
    <property type="match status" value="2"/>
</dbReference>
<comment type="similarity">
    <text evidence="1">Belongs to the 5'-3' exonuclease family.</text>
</comment>
<gene>
    <name evidence="3" type="ORF">ALEPTO_LOCUS6327</name>
</gene>